<name>A0ABY4YHA5_9MICO</name>
<dbReference type="Proteomes" id="UP001056535">
    <property type="component" value="Chromosome"/>
</dbReference>
<dbReference type="EMBL" id="CP099490">
    <property type="protein sequence ID" value="USQ75522.1"/>
    <property type="molecule type" value="Genomic_DNA"/>
</dbReference>
<proteinExistence type="predicted"/>
<protein>
    <recommendedName>
        <fullName evidence="3">DUF2191 domain-containing protein</fullName>
    </recommendedName>
</protein>
<accession>A0ABY4YHA5</accession>
<evidence type="ECO:0008006" key="3">
    <source>
        <dbReference type="Google" id="ProtNLM"/>
    </source>
</evidence>
<keyword evidence="2" id="KW-1185">Reference proteome</keyword>
<gene>
    <name evidence="1" type="ORF">NF557_12995</name>
</gene>
<organism evidence="1 2">
    <name type="scientific">Ornithinimicrobium cryptoxanthini</name>
    <dbReference type="NCBI Taxonomy" id="2934161"/>
    <lineage>
        <taxon>Bacteria</taxon>
        <taxon>Bacillati</taxon>
        <taxon>Actinomycetota</taxon>
        <taxon>Actinomycetes</taxon>
        <taxon>Micrococcales</taxon>
        <taxon>Ornithinimicrobiaceae</taxon>
        <taxon>Ornithinimicrobium</taxon>
    </lineage>
</organism>
<evidence type="ECO:0000313" key="1">
    <source>
        <dbReference type="EMBL" id="USQ75522.1"/>
    </source>
</evidence>
<dbReference type="RefSeq" id="WP_252619948.1">
    <property type="nucleotide sequence ID" value="NZ_CP099490.1"/>
</dbReference>
<evidence type="ECO:0000313" key="2">
    <source>
        <dbReference type="Proteomes" id="UP001056535"/>
    </source>
</evidence>
<reference evidence="1" key="1">
    <citation type="submission" date="2022-06" db="EMBL/GenBank/DDBJ databases">
        <title>Ornithinimicrobium JY.X270.</title>
        <authorList>
            <person name="Huang Y."/>
        </authorList>
    </citation>
    <scope>NUCLEOTIDE SEQUENCE</scope>
    <source>
        <strain evidence="1">JY.X270</strain>
    </source>
</reference>
<sequence>MKTTIDIPDALACQAMDVAARDGDTLGDLVLAGLRGEIARRAASPDGFRAAVPGEGRAADLSLEDAPPTAYQLPD</sequence>